<feature type="domain" description="CAAX prenyl protease 2/Lysostaphin resistance protein A-like" evidence="2">
    <location>
        <begin position="103"/>
        <end position="198"/>
    </location>
</feature>
<protein>
    <submittedName>
        <fullName evidence="3">CPBP family intramembrane glutamic endopeptidase</fullName>
        <ecNumber evidence="3">3.4.-.-</ecNumber>
    </submittedName>
</protein>
<dbReference type="RefSeq" id="WP_379527516.1">
    <property type="nucleotide sequence ID" value="NZ_JBHSBI010000004.1"/>
</dbReference>
<keyword evidence="1" id="KW-1133">Transmembrane helix</keyword>
<feature type="transmembrane region" description="Helical" evidence="1">
    <location>
        <begin position="29"/>
        <end position="45"/>
    </location>
</feature>
<sequence length="246" mass="26031">MVVMFAQAFGGAALPSLFLDPTNPLREPLGMLGITLAALLFVYLIRRFLDRRPWSSLGWQKPWHILPGVLAGALPILAAQGLSLAMGATWMPVDASMVLTALPLGVVMLLLNQAFPEELLWRGHVFDSLSQRLSTRTVLIITSAGFGSLHIFSQGSGSTVVEKLVYALMATGIGFAAGAARVRSGGVWMAVGVHLGFHLASRSVPVKPVNVSVLYVLITIGLAVAGAVLLRGQGVIKARAGDRVTV</sequence>
<dbReference type="GO" id="GO:0016787">
    <property type="term" value="F:hydrolase activity"/>
    <property type="evidence" value="ECO:0007669"/>
    <property type="project" value="UniProtKB-KW"/>
</dbReference>
<keyword evidence="1" id="KW-0472">Membrane</keyword>
<dbReference type="PANTHER" id="PTHR39430">
    <property type="entry name" value="MEMBRANE-ASSOCIATED PROTEASE-RELATED"/>
    <property type="match status" value="1"/>
</dbReference>
<evidence type="ECO:0000313" key="3">
    <source>
        <dbReference type="EMBL" id="MFC4007386.1"/>
    </source>
</evidence>
<dbReference type="InterPro" id="IPR003675">
    <property type="entry name" value="Rce1/LyrA-like_dom"/>
</dbReference>
<keyword evidence="3" id="KW-0378">Hydrolase</keyword>
<evidence type="ECO:0000256" key="1">
    <source>
        <dbReference type="SAM" id="Phobius"/>
    </source>
</evidence>
<evidence type="ECO:0000259" key="2">
    <source>
        <dbReference type="Pfam" id="PF02517"/>
    </source>
</evidence>
<feature type="transmembrane region" description="Helical" evidence="1">
    <location>
        <begin position="65"/>
        <end position="89"/>
    </location>
</feature>
<dbReference type="PANTHER" id="PTHR39430:SF1">
    <property type="entry name" value="PROTEASE"/>
    <property type="match status" value="1"/>
</dbReference>
<keyword evidence="4" id="KW-1185">Reference proteome</keyword>
<feature type="transmembrane region" description="Helical" evidence="1">
    <location>
        <begin position="133"/>
        <end position="152"/>
    </location>
</feature>
<gene>
    <name evidence="3" type="ORF">ACFOY2_09140</name>
</gene>
<proteinExistence type="predicted"/>
<dbReference type="EC" id="3.4.-.-" evidence="3"/>
<reference evidence="4" key="1">
    <citation type="journal article" date="2019" name="Int. J. Syst. Evol. Microbiol.">
        <title>The Global Catalogue of Microorganisms (GCM) 10K type strain sequencing project: providing services to taxonomists for standard genome sequencing and annotation.</title>
        <authorList>
            <consortium name="The Broad Institute Genomics Platform"/>
            <consortium name="The Broad Institute Genome Sequencing Center for Infectious Disease"/>
            <person name="Wu L."/>
            <person name="Ma J."/>
        </authorList>
    </citation>
    <scope>NUCLEOTIDE SEQUENCE [LARGE SCALE GENOMIC DNA]</scope>
    <source>
        <strain evidence="4">TBRC 1276</strain>
    </source>
</reference>
<dbReference type="Proteomes" id="UP001595851">
    <property type="component" value="Unassembled WGS sequence"/>
</dbReference>
<organism evidence="3 4">
    <name type="scientific">Nonomuraea purpurea</name>
    <dbReference type="NCBI Taxonomy" id="1849276"/>
    <lineage>
        <taxon>Bacteria</taxon>
        <taxon>Bacillati</taxon>
        <taxon>Actinomycetota</taxon>
        <taxon>Actinomycetes</taxon>
        <taxon>Streptosporangiales</taxon>
        <taxon>Streptosporangiaceae</taxon>
        <taxon>Nonomuraea</taxon>
    </lineage>
</organism>
<dbReference type="EMBL" id="JBHSBI010000004">
    <property type="protein sequence ID" value="MFC4007386.1"/>
    <property type="molecule type" value="Genomic_DNA"/>
</dbReference>
<evidence type="ECO:0000313" key="4">
    <source>
        <dbReference type="Proteomes" id="UP001595851"/>
    </source>
</evidence>
<feature type="transmembrane region" description="Helical" evidence="1">
    <location>
        <begin position="211"/>
        <end position="230"/>
    </location>
</feature>
<feature type="transmembrane region" description="Helical" evidence="1">
    <location>
        <begin position="164"/>
        <end position="180"/>
    </location>
</feature>
<keyword evidence="1" id="KW-0812">Transmembrane</keyword>
<dbReference type="Pfam" id="PF02517">
    <property type="entry name" value="Rce1-like"/>
    <property type="match status" value="1"/>
</dbReference>
<accession>A0ABV8G069</accession>
<name>A0ABV8G069_9ACTN</name>
<comment type="caution">
    <text evidence="3">The sequence shown here is derived from an EMBL/GenBank/DDBJ whole genome shotgun (WGS) entry which is preliminary data.</text>
</comment>